<keyword evidence="2" id="KW-0378">Hydrolase</keyword>
<protein>
    <submittedName>
        <fullName evidence="2">M35 family metallo-endopeptidase</fullName>
        <ecNumber evidence="2">3.4.24.-</ecNumber>
    </submittedName>
</protein>
<dbReference type="EMBL" id="JAVRHL010000001">
    <property type="protein sequence ID" value="MDT0681204.1"/>
    <property type="molecule type" value="Genomic_DNA"/>
</dbReference>
<gene>
    <name evidence="2" type="ORF">RM543_00795</name>
</gene>
<dbReference type="Gene3D" id="3.40.390.10">
    <property type="entry name" value="Collagenase (Catalytic Domain)"/>
    <property type="match status" value="1"/>
</dbReference>
<evidence type="ECO:0000259" key="1">
    <source>
        <dbReference type="Pfam" id="PF14521"/>
    </source>
</evidence>
<accession>A0ABU3DBV7</accession>
<evidence type="ECO:0000313" key="3">
    <source>
        <dbReference type="Proteomes" id="UP001265259"/>
    </source>
</evidence>
<comment type="caution">
    <text evidence="2">The sequence shown here is derived from an EMBL/GenBank/DDBJ whole genome shotgun (WGS) entry which is preliminary data.</text>
</comment>
<dbReference type="InterPro" id="IPR034108">
    <property type="entry name" value="Pept_M35-like_proteobacteria"/>
</dbReference>
<dbReference type="RefSeq" id="WP_311688702.1">
    <property type="nucleotide sequence ID" value="NZ_JAVRHL010000001.1"/>
</dbReference>
<keyword evidence="3" id="KW-1185">Reference proteome</keyword>
<evidence type="ECO:0000313" key="2">
    <source>
        <dbReference type="EMBL" id="MDT0681204.1"/>
    </source>
</evidence>
<dbReference type="Pfam" id="PF14521">
    <property type="entry name" value="Aspzincin_M35"/>
    <property type="match status" value="1"/>
</dbReference>
<proteinExistence type="predicted"/>
<dbReference type="InterPro" id="IPR024079">
    <property type="entry name" value="MetalloPept_cat_dom_sf"/>
</dbReference>
<organism evidence="2 3">
    <name type="scientific">Tropicimonas omnivorans</name>
    <dbReference type="NCBI Taxonomy" id="3075590"/>
    <lineage>
        <taxon>Bacteria</taxon>
        <taxon>Pseudomonadati</taxon>
        <taxon>Pseudomonadota</taxon>
        <taxon>Alphaproteobacteria</taxon>
        <taxon>Rhodobacterales</taxon>
        <taxon>Roseobacteraceae</taxon>
        <taxon>Tropicimonas</taxon>
    </lineage>
</organism>
<dbReference type="GO" id="GO:0016787">
    <property type="term" value="F:hydrolase activity"/>
    <property type="evidence" value="ECO:0007669"/>
    <property type="project" value="UniProtKB-KW"/>
</dbReference>
<dbReference type="CDD" id="cd11007">
    <property type="entry name" value="M35_like_1"/>
    <property type="match status" value="1"/>
</dbReference>
<dbReference type="InterPro" id="IPR029463">
    <property type="entry name" value="Lys_MEP"/>
</dbReference>
<feature type="domain" description="Lysine-specific metallo-endopeptidase" evidence="1">
    <location>
        <begin position="176"/>
        <end position="315"/>
    </location>
</feature>
<name>A0ABU3DBV7_9RHOB</name>
<reference evidence="2 3" key="1">
    <citation type="submission" date="2023-09" db="EMBL/GenBank/DDBJ databases">
        <authorList>
            <person name="Rey-Velasco X."/>
        </authorList>
    </citation>
    <scope>NUCLEOTIDE SEQUENCE [LARGE SCALE GENOMIC DNA]</scope>
    <source>
        <strain evidence="2 3">F158</strain>
    </source>
</reference>
<dbReference type="EC" id="3.4.24.-" evidence="2"/>
<sequence>MPMRTFTQSYSRARRTINSSTFKDATADYFDKPVAGVLASDGPDRKYGPALDVYRLFLSIRRMRDGSKEGDILVDDALGSKPKSLGDAVATLKKLRHLYMVHLRGGQELWMFSPPKAYTEWLFDEYTGVTEKNLRIWANEAEEVYTSDHKGKMATATSQALRWSQSCVAKLAVPDAKTRAVIERWFTDGTASDEDVKKIAASLLAGFKKISAVLNSNKLIFSDEPVDRNGGGWKDFAFVISSEKMNVVYIQKATLDAAVNGKMWLAALTIIHELSHREINTDDHRYDTSGKLSPSAGKLTPAKALDNADNWGYFATDLNGGLAAGTRTTVAGVA</sequence>
<dbReference type="Proteomes" id="UP001265259">
    <property type="component" value="Unassembled WGS sequence"/>
</dbReference>
<dbReference type="SUPFAM" id="SSF55486">
    <property type="entry name" value="Metalloproteases ('zincins'), catalytic domain"/>
    <property type="match status" value="1"/>
</dbReference>